<organism evidence="3 4">
    <name type="scientific">Malassezia furfur</name>
    <name type="common">Pityriasis versicolor infection agent</name>
    <name type="synonym">Pityrosporum furfur</name>
    <dbReference type="NCBI Taxonomy" id="55194"/>
    <lineage>
        <taxon>Eukaryota</taxon>
        <taxon>Fungi</taxon>
        <taxon>Dikarya</taxon>
        <taxon>Basidiomycota</taxon>
        <taxon>Ustilaginomycotina</taxon>
        <taxon>Malasseziomycetes</taxon>
        <taxon>Malasseziales</taxon>
        <taxon>Malasseziaceae</taxon>
        <taxon>Malassezia</taxon>
    </lineage>
</organism>
<keyword evidence="1" id="KW-0103">Bromodomain</keyword>
<dbReference type="Gene3D" id="1.20.920.10">
    <property type="entry name" value="Bromodomain-like"/>
    <property type="match status" value="1"/>
</dbReference>
<protein>
    <recommendedName>
        <fullName evidence="5">Bromo domain-containing protein</fullName>
    </recommendedName>
</protein>
<proteinExistence type="predicted"/>
<feature type="region of interest" description="Disordered" evidence="2">
    <location>
        <begin position="420"/>
        <end position="559"/>
    </location>
</feature>
<feature type="region of interest" description="Disordered" evidence="2">
    <location>
        <begin position="573"/>
        <end position="594"/>
    </location>
</feature>
<dbReference type="Proteomes" id="UP000818624">
    <property type="component" value="Chromosome 1"/>
</dbReference>
<feature type="compositionally biased region" description="Polar residues" evidence="2">
    <location>
        <begin position="262"/>
        <end position="277"/>
    </location>
</feature>
<dbReference type="SUPFAM" id="SSF47370">
    <property type="entry name" value="Bromodomain"/>
    <property type="match status" value="1"/>
</dbReference>
<evidence type="ECO:0000256" key="2">
    <source>
        <dbReference type="SAM" id="MobiDB-lite"/>
    </source>
</evidence>
<feature type="compositionally biased region" description="Basic and acidic residues" evidence="2">
    <location>
        <begin position="460"/>
        <end position="483"/>
    </location>
</feature>
<evidence type="ECO:0000256" key="1">
    <source>
        <dbReference type="ARBA" id="ARBA00023117"/>
    </source>
</evidence>
<evidence type="ECO:0000313" key="3">
    <source>
        <dbReference type="EMBL" id="WFD46667.1"/>
    </source>
</evidence>
<name>A0ABY8EP91_MALFU</name>
<evidence type="ECO:0000313" key="4">
    <source>
        <dbReference type="Proteomes" id="UP000818624"/>
    </source>
</evidence>
<feature type="region of interest" description="Disordered" evidence="2">
    <location>
        <begin position="157"/>
        <end position="302"/>
    </location>
</feature>
<dbReference type="EMBL" id="CP046234">
    <property type="protein sequence ID" value="WFD46667.1"/>
    <property type="molecule type" value="Genomic_DNA"/>
</dbReference>
<dbReference type="InterPro" id="IPR036427">
    <property type="entry name" value="Bromodomain-like_sf"/>
</dbReference>
<sequence length="594" mass="65843">MSTGSARAGRAVLLKGPTLNSKVFFTALPDRFEDLLAKARELFPVPADCTPQLFVACPSSVGTASSEQRGAILLADAMPFLRDRELLTLRWTATDSPAREANARVQWDPKLPALESTRAANMAPVWRGPQARAAHVARVLERERNYAEEWTDNLRKPIVTRPEPSMFGKPLATQKREPMSPPPSSPTASPEHPAEVSTAEAPASPTPQRTQDVSPAPLVWKAPEGPTTPPHADLDPMQDMPGLSRLGALCARLNPFGRGTPQKDTPMSQTPAPTTAVLTPKMPESTAKPDVAKEARQAPKSRTRPLAIPDMAPMEGAAAYEVVTQVLAAVREHPCAMQFRSPMPYELRRFCERRGRVLDLNTIAARVAKRDFGHTPLVRFAEELATYLDNVVAFYGEHSYQTHAAMGLGKFAETLLKELSRQKPSEKRSAPRTDNASDDAAAEDKSEAPETPVPASGAAAEDKQMTSDKETAPPRSRPSDRRLPRPHRRPSAMRRPSATLRPPRGRVQRPSRAAPMSLTTWRPPSRLAGRVHVPSRRPNRRRPMPRAPRLRPLPRRRQRTLRLRRQMRWCRQVTREPTSCPPAASVVPRRRRSP</sequence>
<accession>A0ABY8EP91</accession>
<keyword evidence="4" id="KW-1185">Reference proteome</keyword>
<feature type="compositionally biased region" description="Basic and acidic residues" evidence="2">
    <location>
        <begin position="420"/>
        <end position="431"/>
    </location>
</feature>
<evidence type="ECO:0008006" key="5">
    <source>
        <dbReference type="Google" id="ProtNLM"/>
    </source>
</evidence>
<feature type="compositionally biased region" description="Basic residues" evidence="2">
    <location>
        <begin position="533"/>
        <end position="559"/>
    </location>
</feature>
<gene>
    <name evidence="3" type="ORF">GLX27_001304</name>
</gene>
<reference evidence="3 4" key="1">
    <citation type="journal article" date="2020" name="Elife">
        <title>Loss of centromere function drives karyotype evolution in closely related Malassezia species.</title>
        <authorList>
            <person name="Sankaranarayanan S.R."/>
            <person name="Ianiri G."/>
            <person name="Coelho M.A."/>
            <person name="Reza M.H."/>
            <person name="Thimmappa B.C."/>
            <person name="Ganguly P."/>
            <person name="Vadnala R.N."/>
            <person name="Sun S."/>
            <person name="Siddharthan R."/>
            <person name="Tellgren-Roth C."/>
            <person name="Dawson T.L."/>
            <person name="Heitman J."/>
            <person name="Sanyal K."/>
        </authorList>
    </citation>
    <scope>NUCLEOTIDE SEQUENCE [LARGE SCALE GENOMIC DNA]</scope>
    <source>
        <strain evidence="3">CBS14141</strain>
    </source>
</reference>